<organism evidence="3 4">
    <name type="scientific">Dulcicalothrix desertica PCC 7102</name>
    <dbReference type="NCBI Taxonomy" id="232991"/>
    <lineage>
        <taxon>Bacteria</taxon>
        <taxon>Bacillati</taxon>
        <taxon>Cyanobacteriota</taxon>
        <taxon>Cyanophyceae</taxon>
        <taxon>Nostocales</taxon>
        <taxon>Calotrichaceae</taxon>
        <taxon>Dulcicalothrix</taxon>
    </lineage>
</organism>
<gene>
    <name evidence="3" type="ORF">DSM106972_027120</name>
</gene>
<dbReference type="Proteomes" id="UP000271624">
    <property type="component" value="Unassembled WGS sequence"/>
</dbReference>
<reference evidence="3" key="1">
    <citation type="submission" date="2018-12" db="EMBL/GenBank/DDBJ databases">
        <authorList>
            <person name="Will S."/>
            <person name="Neumann-Schaal M."/>
            <person name="Henke P."/>
        </authorList>
    </citation>
    <scope>NUCLEOTIDE SEQUENCE</scope>
    <source>
        <strain evidence="3">PCC 7102</strain>
    </source>
</reference>
<evidence type="ECO:0000313" key="3">
    <source>
        <dbReference type="EMBL" id="RUT06455.1"/>
    </source>
</evidence>
<comment type="caution">
    <text evidence="3">The sequence shown here is derived from an EMBL/GenBank/DDBJ whole genome shotgun (WGS) entry which is preliminary data.</text>
</comment>
<reference evidence="3" key="2">
    <citation type="journal article" date="2019" name="Genome Biol. Evol.">
        <title>Day and night: Metabolic profiles and evolutionary relationships of six axenic non-marine cyanobacteria.</title>
        <authorList>
            <person name="Will S.E."/>
            <person name="Henke P."/>
            <person name="Boedeker C."/>
            <person name="Huang S."/>
            <person name="Brinkmann H."/>
            <person name="Rohde M."/>
            <person name="Jarek M."/>
            <person name="Friedl T."/>
            <person name="Seufert S."/>
            <person name="Schumacher M."/>
            <person name="Overmann J."/>
            <person name="Neumann-Schaal M."/>
            <person name="Petersen J."/>
        </authorList>
    </citation>
    <scope>NUCLEOTIDE SEQUENCE [LARGE SCALE GENOMIC DNA]</scope>
    <source>
        <strain evidence="3">PCC 7102</strain>
    </source>
</reference>
<feature type="transmembrane region" description="Helical" evidence="2">
    <location>
        <begin position="125"/>
        <end position="143"/>
    </location>
</feature>
<protein>
    <submittedName>
        <fullName evidence="3">Uncharacterized protein</fullName>
    </submittedName>
</protein>
<dbReference type="AlphaFoldDB" id="A0A3S5K3C2"/>
<keyword evidence="4" id="KW-1185">Reference proteome</keyword>
<evidence type="ECO:0000313" key="4">
    <source>
        <dbReference type="Proteomes" id="UP000271624"/>
    </source>
</evidence>
<dbReference type="RefSeq" id="WP_127081269.1">
    <property type="nucleotide sequence ID" value="NZ_RSCL01000006.1"/>
</dbReference>
<name>A0A3S5K3C2_9CYAN</name>
<dbReference type="EMBL" id="RSCL01000006">
    <property type="protein sequence ID" value="RUT06455.1"/>
    <property type="molecule type" value="Genomic_DNA"/>
</dbReference>
<keyword evidence="2" id="KW-0812">Transmembrane</keyword>
<keyword evidence="2" id="KW-1133">Transmembrane helix</keyword>
<keyword evidence="2" id="KW-0472">Membrane</keyword>
<evidence type="ECO:0000256" key="1">
    <source>
        <dbReference type="SAM" id="Coils"/>
    </source>
</evidence>
<keyword evidence="1" id="KW-0175">Coiled coil</keyword>
<evidence type="ECO:0000256" key="2">
    <source>
        <dbReference type="SAM" id="Phobius"/>
    </source>
</evidence>
<feature type="transmembrane region" description="Helical" evidence="2">
    <location>
        <begin position="24"/>
        <end position="47"/>
    </location>
</feature>
<proteinExistence type="predicted"/>
<accession>A0A3S5K3C2</accession>
<feature type="coiled-coil region" evidence="1">
    <location>
        <begin position="157"/>
        <end position="195"/>
    </location>
</feature>
<feature type="transmembrane region" description="Helical" evidence="2">
    <location>
        <begin position="53"/>
        <end position="76"/>
    </location>
</feature>
<sequence>MLDYLANIKGNLGRYTDTIYSTSSLAVVFGNIFGWLWSGIVTAFYWLGDASKAVIGFLGNLLGWLWSGIVTAFYWLGDVNKAVIGFLGNLLGWLWSGIVTAFYWLGDVSKAVIGFLGNLFNSLNSQPIIPVTCLILIFMLFVIKELLKHKTEDREQQERIAKEDRELQERIAKENRELQEQIAKKDRNQETLNRIGGKIGEEAAKGFFENIVDKMLN</sequence>
<feature type="transmembrane region" description="Helical" evidence="2">
    <location>
        <begin position="83"/>
        <end position="105"/>
    </location>
</feature>